<dbReference type="AlphaFoldDB" id="A0A7V9AAN3"/>
<protein>
    <recommendedName>
        <fullName evidence="3">Small ribosomal subunit protein bS16</fullName>
    </recommendedName>
</protein>
<comment type="similarity">
    <text evidence="3">Belongs to the bacterial ribosomal protein bS16 family.</text>
</comment>
<evidence type="ECO:0000256" key="3">
    <source>
        <dbReference type="HAMAP-Rule" id="MF_00385"/>
    </source>
</evidence>
<proteinExistence type="inferred from homology"/>
<organism evidence="5 6">
    <name type="scientific">Thermogemmata fonticola</name>
    <dbReference type="NCBI Taxonomy" id="2755323"/>
    <lineage>
        <taxon>Bacteria</taxon>
        <taxon>Pseudomonadati</taxon>
        <taxon>Planctomycetota</taxon>
        <taxon>Planctomycetia</taxon>
        <taxon>Gemmatales</taxon>
        <taxon>Gemmataceae</taxon>
        <taxon>Thermogemmata</taxon>
    </lineage>
</organism>
<dbReference type="GO" id="GO:0003735">
    <property type="term" value="F:structural constituent of ribosome"/>
    <property type="evidence" value="ECO:0007669"/>
    <property type="project" value="InterPro"/>
</dbReference>
<dbReference type="GO" id="GO:0005737">
    <property type="term" value="C:cytoplasm"/>
    <property type="evidence" value="ECO:0007669"/>
    <property type="project" value="UniProtKB-ARBA"/>
</dbReference>
<name>A0A7V9AAN3_9BACT</name>
<evidence type="ECO:0000256" key="4">
    <source>
        <dbReference type="SAM" id="MobiDB-lite"/>
    </source>
</evidence>
<dbReference type="Gene3D" id="3.30.1320.10">
    <property type="match status" value="1"/>
</dbReference>
<keyword evidence="6" id="KW-1185">Reference proteome</keyword>
<dbReference type="GO" id="GO:0006412">
    <property type="term" value="P:translation"/>
    <property type="evidence" value="ECO:0007669"/>
    <property type="project" value="UniProtKB-UniRule"/>
</dbReference>
<dbReference type="Proteomes" id="UP000542342">
    <property type="component" value="Unassembled WGS sequence"/>
</dbReference>
<reference evidence="5 6" key="1">
    <citation type="submission" date="2020-07" db="EMBL/GenBank/DDBJ databases">
        <title>Thermogemmata thermophila gen. nov., sp. nov., a novel moderate thermophilic planctomycete from a Kamchatka hot spring.</title>
        <authorList>
            <person name="Elcheninov A.G."/>
            <person name="Podosokorskaya O.A."/>
            <person name="Kovaleva O.L."/>
            <person name="Novikov A."/>
            <person name="Bonch-Osmolovskaya E.A."/>
            <person name="Toshchakov S.V."/>
            <person name="Kublanov I.V."/>
        </authorList>
    </citation>
    <scope>NUCLEOTIDE SEQUENCE [LARGE SCALE GENOMIC DNA]</scope>
    <source>
        <strain evidence="5 6">2918</strain>
    </source>
</reference>
<dbReference type="SUPFAM" id="SSF54565">
    <property type="entry name" value="Ribosomal protein S16"/>
    <property type="match status" value="1"/>
</dbReference>
<gene>
    <name evidence="3 5" type="primary">rpsP</name>
    <name evidence="5" type="ORF">H0921_01855</name>
</gene>
<dbReference type="GO" id="GO:0015935">
    <property type="term" value="C:small ribosomal subunit"/>
    <property type="evidence" value="ECO:0007669"/>
    <property type="project" value="TreeGrafter"/>
</dbReference>
<feature type="region of interest" description="Disordered" evidence="4">
    <location>
        <begin position="91"/>
        <end position="111"/>
    </location>
</feature>
<evidence type="ECO:0000256" key="2">
    <source>
        <dbReference type="ARBA" id="ARBA00023274"/>
    </source>
</evidence>
<dbReference type="HAMAP" id="MF_00385">
    <property type="entry name" value="Ribosomal_bS16"/>
    <property type="match status" value="1"/>
</dbReference>
<dbReference type="NCBIfam" id="TIGR00002">
    <property type="entry name" value="S16"/>
    <property type="match status" value="1"/>
</dbReference>
<dbReference type="RefSeq" id="WP_194536314.1">
    <property type="nucleotide sequence ID" value="NZ_JACEFB010000001.1"/>
</dbReference>
<comment type="caution">
    <text evidence="5">The sequence shown here is derived from an EMBL/GenBank/DDBJ whole genome shotgun (WGS) entry which is preliminary data.</text>
</comment>
<dbReference type="InterPro" id="IPR000307">
    <property type="entry name" value="Ribosomal_bS16"/>
</dbReference>
<dbReference type="EMBL" id="JACEFB010000001">
    <property type="protein sequence ID" value="MBA2224902.1"/>
    <property type="molecule type" value="Genomic_DNA"/>
</dbReference>
<dbReference type="PANTHER" id="PTHR12919:SF20">
    <property type="entry name" value="SMALL RIBOSOMAL SUBUNIT PROTEIN BS16M"/>
    <property type="match status" value="1"/>
</dbReference>
<evidence type="ECO:0000313" key="6">
    <source>
        <dbReference type="Proteomes" id="UP000542342"/>
    </source>
</evidence>
<accession>A0A7V9AAN3</accession>
<evidence type="ECO:0000313" key="5">
    <source>
        <dbReference type="EMBL" id="MBA2224902.1"/>
    </source>
</evidence>
<keyword evidence="1 3" id="KW-0689">Ribosomal protein</keyword>
<evidence type="ECO:0000256" key="1">
    <source>
        <dbReference type="ARBA" id="ARBA00022980"/>
    </source>
</evidence>
<dbReference type="InterPro" id="IPR023803">
    <property type="entry name" value="Ribosomal_bS16_dom_sf"/>
</dbReference>
<dbReference type="Pfam" id="PF00886">
    <property type="entry name" value="Ribosomal_S16"/>
    <property type="match status" value="1"/>
</dbReference>
<dbReference type="PANTHER" id="PTHR12919">
    <property type="entry name" value="30S RIBOSOMAL PROTEIN S16"/>
    <property type="match status" value="1"/>
</dbReference>
<sequence>MGVRIRLKQMGRRHRLYYRICAMDSRQPRDGKVLEELGTYDPHVPDPDAAVTLRPSRIKYWLSVGAQPTDHCKVLFRKYMKKWEAIEAEQAAARQASAADAPAPASTAPTG</sequence>
<keyword evidence="2 3" id="KW-0687">Ribonucleoprotein</keyword>